<keyword evidence="2" id="KW-1185">Reference proteome</keyword>
<evidence type="ECO:0000313" key="2">
    <source>
        <dbReference type="Proteomes" id="UP001060215"/>
    </source>
</evidence>
<sequence>MEALTISLSVPTANEVDSAILGCTSFLLSDAGSKVGSLPLISSVDAVEGMTFTKAFELMNTVKPIQALVKSLVTKPQMWDVFINSDEVKAFRRQLQTGAKGPEAITSSNPPTQGISYSQQQLSGANNIVRNPSISPQMHNTFCCQQQSSGTSDGESDRSLNARSLQLNITAQQESLQPGLWEKILLEFSKIGKTIFMAFQLLFQEYEGGGGCGAGGGEQTSDVYLHVAFLLSIVLMLGIQLIRFFIMGR</sequence>
<comment type="caution">
    <text evidence="1">The sequence shown here is derived from an EMBL/GenBank/DDBJ whole genome shotgun (WGS) entry which is preliminary data.</text>
</comment>
<dbReference type="Proteomes" id="UP001060215">
    <property type="component" value="Chromosome 3"/>
</dbReference>
<name>A0ACC0ISW4_9ERIC</name>
<protein>
    <submittedName>
        <fullName evidence="1">Uncharacterized protein</fullName>
    </submittedName>
</protein>
<evidence type="ECO:0000313" key="1">
    <source>
        <dbReference type="EMBL" id="KAI8028354.1"/>
    </source>
</evidence>
<reference evidence="1 2" key="1">
    <citation type="journal article" date="2022" name="Plant J.">
        <title>Chromosome-level genome of Camellia lanceoleosa provides a valuable resource for understanding genome evolution and self-incompatibility.</title>
        <authorList>
            <person name="Gong W."/>
            <person name="Xiao S."/>
            <person name="Wang L."/>
            <person name="Liao Z."/>
            <person name="Chang Y."/>
            <person name="Mo W."/>
            <person name="Hu G."/>
            <person name="Li W."/>
            <person name="Zhao G."/>
            <person name="Zhu H."/>
            <person name="Hu X."/>
            <person name="Ji K."/>
            <person name="Xiang X."/>
            <person name="Song Q."/>
            <person name="Yuan D."/>
            <person name="Jin S."/>
            <person name="Zhang L."/>
        </authorList>
    </citation>
    <scope>NUCLEOTIDE SEQUENCE [LARGE SCALE GENOMIC DNA]</scope>
    <source>
        <strain evidence="1">SQ_2022a</strain>
    </source>
</reference>
<organism evidence="1 2">
    <name type="scientific">Camellia lanceoleosa</name>
    <dbReference type="NCBI Taxonomy" id="1840588"/>
    <lineage>
        <taxon>Eukaryota</taxon>
        <taxon>Viridiplantae</taxon>
        <taxon>Streptophyta</taxon>
        <taxon>Embryophyta</taxon>
        <taxon>Tracheophyta</taxon>
        <taxon>Spermatophyta</taxon>
        <taxon>Magnoliopsida</taxon>
        <taxon>eudicotyledons</taxon>
        <taxon>Gunneridae</taxon>
        <taxon>Pentapetalae</taxon>
        <taxon>asterids</taxon>
        <taxon>Ericales</taxon>
        <taxon>Theaceae</taxon>
        <taxon>Camellia</taxon>
    </lineage>
</organism>
<accession>A0ACC0ISW4</accession>
<proteinExistence type="predicted"/>
<gene>
    <name evidence="1" type="ORF">LOK49_LG02G00758</name>
</gene>
<dbReference type="EMBL" id="CM045760">
    <property type="protein sequence ID" value="KAI8028354.1"/>
    <property type="molecule type" value="Genomic_DNA"/>
</dbReference>